<evidence type="ECO:0000313" key="5">
    <source>
        <dbReference type="Proteomes" id="UP001057877"/>
    </source>
</evidence>
<dbReference type="RefSeq" id="WP_258384690.1">
    <property type="nucleotide sequence ID" value="NZ_CP091430.1"/>
</dbReference>
<dbReference type="SUPFAM" id="SSF56091">
    <property type="entry name" value="DNA ligase/mRNA capping enzyme, catalytic domain"/>
    <property type="match status" value="1"/>
</dbReference>
<dbReference type="InterPro" id="IPR012310">
    <property type="entry name" value="DNA_ligase_ATP-dep_cent"/>
</dbReference>
<comment type="similarity">
    <text evidence="1">Belongs to the ATP-dependent DNA ligase family.</text>
</comment>
<dbReference type="EMBL" id="CP091430">
    <property type="protein sequence ID" value="UVI28601.1"/>
    <property type="molecule type" value="Genomic_DNA"/>
</dbReference>
<name>A0ABY5S3X9_9BACL</name>
<accession>A0ABY5S3X9</accession>
<dbReference type="PANTHER" id="PTHR45674">
    <property type="entry name" value="DNA LIGASE 1/3 FAMILY MEMBER"/>
    <property type="match status" value="1"/>
</dbReference>
<organism evidence="4 5">
    <name type="scientific">Paenibacillus spongiae</name>
    <dbReference type="NCBI Taxonomy" id="2909671"/>
    <lineage>
        <taxon>Bacteria</taxon>
        <taxon>Bacillati</taxon>
        <taxon>Bacillota</taxon>
        <taxon>Bacilli</taxon>
        <taxon>Bacillales</taxon>
        <taxon>Paenibacillaceae</taxon>
        <taxon>Paenibacillus</taxon>
    </lineage>
</organism>
<gene>
    <name evidence="4" type="ORF">L1F29_24585</name>
</gene>
<dbReference type="InterPro" id="IPR050191">
    <property type="entry name" value="ATP-dep_DNA_ligase"/>
</dbReference>
<dbReference type="Pfam" id="PF01068">
    <property type="entry name" value="DNA_ligase_A_M"/>
    <property type="match status" value="1"/>
</dbReference>
<dbReference type="Gene3D" id="3.30.1490.70">
    <property type="match status" value="1"/>
</dbReference>
<protein>
    <submittedName>
        <fullName evidence="4">ATP-dependent DNA ligase</fullName>
    </submittedName>
</protein>
<keyword evidence="2 4" id="KW-0436">Ligase</keyword>
<evidence type="ECO:0000256" key="2">
    <source>
        <dbReference type="ARBA" id="ARBA00022598"/>
    </source>
</evidence>
<reference evidence="4" key="1">
    <citation type="submission" date="2022-01" db="EMBL/GenBank/DDBJ databases">
        <title>Paenibacillus spongiae sp. nov., isolated from marine sponge.</title>
        <authorList>
            <person name="Li Z."/>
            <person name="Zhang M."/>
        </authorList>
    </citation>
    <scope>NUCLEOTIDE SEQUENCE</scope>
    <source>
        <strain evidence="4">PHS-Z3</strain>
    </source>
</reference>
<evidence type="ECO:0000259" key="3">
    <source>
        <dbReference type="PROSITE" id="PS50160"/>
    </source>
</evidence>
<sequence>MFISPMLLEEQEEPFDDDRYLFEPKIDGHRMIVSLMNGKVQMYTKHNNICTGQYPELFHVPVKPGCDVVLDGEVGYMNPDTGLFEFDTLLERFKQRKGPKILEGRLKWPVRYFVFDILHADGADVRGLPFVERMALLDDILTENEYYKKIIRVNGRGKVLFEAIQQLNLEGIVAKRKDSLYASGQTAGWMKIMNYQYENVPIVGYRKKHFALLGQVTDQPEGRIELAMPAVLRRSFHSTAKGMITGEDRNYIYMEPQIRACIRYRSKNKNGLPRAPEFVDLIIKAE</sequence>
<evidence type="ECO:0000256" key="1">
    <source>
        <dbReference type="ARBA" id="ARBA00007572"/>
    </source>
</evidence>
<dbReference type="GO" id="GO:0016874">
    <property type="term" value="F:ligase activity"/>
    <property type="evidence" value="ECO:0007669"/>
    <property type="project" value="UniProtKB-KW"/>
</dbReference>
<dbReference type="PROSITE" id="PS50160">
    <property type="entry name" value="DNA_LIGASE_A3"/>
    <property type="match status" value="1"/>
</dbReference>
<evidence type="ECO:0000313" key="4">
    <source>
        <dbReference type="EMBL" id="UVI28601.1"/>
    </source>
</evidence>
<keyword evidence="5" id="KW-1185">Reference proteome</keyword>
<dbReference type="Gene3D" id="3.30.470.30">
    <property type="entry name" value="DNA ligase/mRNA capping enzyme"/>
    <property type="match status" value="1"/>
</dbReference>
<feature type="domain" description="ATP-dependent DNA ligase family profile" evidence="3">
    <location>
        <begin position="112"/>
        <end position="192"/>
    </location>
</feature>
<dbReference type="Proteomes" id="UP001057877">
    <property type="component" value="Chromosome"/>
</dbReference>
<proteinExistence type="inferred from homology"/>
<dbReference type="PANTHER" id="PTHR45674:SF4">
    <property type="entry name" value="DNA LIGASE 1"/>
    <property type="match status" value="1"/>
</dbReference>